<evidence type="ECO:0000313" key="2">
    <source>
        <dbReference type="Proteomes" id="UP000319927"/>
    </source>
</evidence>
<dbReference type="AlphaFoldDB" id="A0A561VK59"/>
<keyword evidence="2" id="KW-1185">Reference proteome</keyword>
<gene>
    <name evidence="1" type="ORF">FHX75_14346</name>
</gene>
<organism evidence="1 2">
    <name type="scientific">Micromonospora palomenae</name>
    <dbReference type="NCBI Taxonomy" id="1461247"/>
    <lineage>
        <taxon>Bacteria</taxon>
        <taxon>Bacillati</taxon>
        <taxon>Actinomycetota</taxon>
        <taxon>Actinomycetes</taxon>
        <taxon>Micromonosporales</taxon>
        <taxon>Micromonosporaceae</taxon>
        <taxon>Micromonospora</taxon>
    </lineage>
</organism>
<sequence length="51" mass="5683">MTHHGADLHLGLDRRLNTHVSTNMRGLVANRGWLHVIQLADLAAGDIRVCR</sequence>
<dbReference type="Proteomes" id="UP000319927">
    <property type="component" value="Unassembled WGS sequence"/>
</dbReference>
<accession>A0A561VK59</accession>
<protein>
    <submittedName>
        <fullName evidence="1">Uncharacterized protein</fullName>
    </submittedName>
</protein>
<proteinExistence type="predicted"/>
<reference evidence="1 2" key="1">
    <citation type="submission" date="2019-06" db="EMBL/GenBank/DDBJ databases">
        <title>Sequencing the genomes of 1000 actinobacteria strains.</title>
        <authorList>
            <person name="Klenk H.-P."/>
        </authorList>
    </citation>
    <scope>NUCLEOTIDE SEQUENCE [LARGE SCALE GENOMIC DNA]</scope>
    <source>
        <strain evidence="1 2">DSM 102131</strain>
    </source>
</reference>
<name>A0A561VK59_9ACTN</name>
<evidence type="ECO:0000313" key="1">
    <source>
        <dbReference type="EMBL" id="TWG12015.1"/>
    </source>
</evidence>
<comment type="caution">
    <text evidence="1">The sequence shown here is derived from an EMBL/GenBank/DDBJ whole genome shotgun (WGS) entry which is preliminary data.</text>
</comment>
<dbReference type="EMBL" id="VIXA01000004">
    <property type="protein sequence ID" value="TWG12015.1"/>
    <property type="molecule type" value="Genomic_DNA"/>
</dbReference>